<dbReference type="PROSITE" id="PS00108">
    <property type="entry name" value="PROTEIN_KINASE_ST"/>
    <property type="match status" value="1"/>
</dbReference>
<dbReference type="SUPFAM" id="SSF56112">
    <property type="entry name" value="Protein kinase-like (PK-like)"/>
    <property type="match status" value="1"/>
</dbReference>
<dbReference type="Pfam" id="PF00069">
    <property type="entry name" value="Pkinase"/>
    <property type="match status" value="1"/>
</dbReference>
<dbReference type="InterPro" id="IPR015943">
    <property type="entry name" value="WD40/YVTN_repeat-like_dom_sf"/>
</dbReference>
<comment type="caution">
    <text evidence="7">The sequence shown here is derived from an EMBL/GenBank/DDBJ whole genome shotgun (WGS) entry which is preliminary data.</text>
</comment>
<feature type="domain" description="Protein kinase" evidence="6">
    <location>
        <begin position="16"/>
        <end position="276"/>
    </location>
</feature>
<dbReference type="Pfam" id="PF13360">
    <property type="entry name" value="PQQ_2"/>
    <property type="match status" value="1"/>
</dbReference>
<dbReference type="InterPro" id="IPR000719">
    <property type="entry name" value="Prot_kinase_dom"/>
</dbReference>
<keyword evidence="1" id="KW-0808">Transferase</keyword>
<dbReference type="GO" id="GO:0005524">
    <property type="term" value="F:ATP binding"/>
    <property type="evidence" value="ECO:0007669"/>
    <property type="project" value="UniProtKB-UniRule"/>
</dbReference>
<keyword evidence="8" id="KW-1185">Reference proteome</keyword>
<reference evidence="7 8" key="1">
    <citation type="submission" date="2015-05" db="EMBL/GenBank/DDBJ databases">
        <title>Draft Genome assembly of Streptomyces showdoensis.</title>
        <authorList>
            <person name="Thapa K.K."/>
            <person name="Metsa-Ketela M."/>
        </authorList>
    </citation>
    <scope>NUCLEOTIDE SEQUENCE [LARGE SCALE GENOMIC DNA]</scope>
    <source>
        <strain evidence="7 8">ATCC 15227</strain>
    </source>
</reference>
<dbReference type="PROSITE" id="PS00107">
    <property type="entry name" value="PROTEIN_KINASE_ATP"/>
    <property type="match status" value="1"/>
</dbReference>
<dbReference type="SMART" id="SM00564">
    <property type="entry name" value="PQQ"/>
    <property type="match status" value="5"/>
</dbReference>
<evidence type="ECO:0000313" key="7">
    <source>
        <dbReference type="EMBL" id="KKZ72806.1"/>
    </source>
</evidence>
<dbReference type="PANTHER" id="PTHR43289:SF34">
    <property type="entry name" value="SERINE_THREONINE-PROTEIN KINASE YBDM-RELATED"/>
    <property type="match status" value="1"/>
</dbReference>
<dbReference type="InterPro" id="IPR018391">
    <property type="entry name" value="PQQ_b-propeller_rpt"/>
</dbReference>
<keyword evidence="3 7" id="KW-0418">Kinase</keyword>
<keyword evidence="2 5" id="KW-0547">Nucleotide-binding</keyword>
<dbReference type="Gene3D" id="3.30.200.20">
    <property type="entry name" value="Phosphorylase Kinase, domain 1"/>
    <property type="match status" value="1"/>
</dbReference>
<dbReference type="InterPro" id="IPR008271">
    <property type="entry name" value="Ser/Thr_kinase_AS"/>
</dbReference>
<dbReference type="CDD" id="cd14014">
    <property type="entry name" value="STKc_PknB_like"/>
    <property type="match status" value="1"/>
</dbReference>
<dbReference type="EMBL" id="LAQS01000022">
    <property type="protein sequence ID" value="KKZ72806.1"/>
    <property type="molecule type" value="Genomic_DNA"/>
</dbReference>
<name>A0A2P2GMS0_STREW</name>
<dbReference type="PROSITE" id="PS50011">
    <property type="entry name" value="PROTEIN_KINASE_DOM"/>
    <property type="match status" value="1"/>
</dbReference>
<evidence type="ECO:0000256" key="5">
    <source>
        <dbReference type="PROSITE-ProRule" id="PRU10141"/>
    </source>
</evidence>
<gene>
    <name evidence="7" type="ORF">VO63_15785</name>
</gene>
<dbReference type="SMART" id="SM00220">
    <property type="entry name" value="S_TKc"/>
    <property type="match status" value="1"/>
</dbReference>
<dbReference type="Gene3D" id="2.130.10.10">
    <property type="entry name" value="YVTN repeat-like/Quinoprotein amine dehydrogenase"/>
    <property type="match status" value="1"/>
</dbReference>
<feature type="binding site" evidence="5">
    <location>
        <position position="45"/>
    </location>
    <ligand>
        <name>ATP</name>
        <dbReference type="ChEBI" id="CHEBI:30616"/>
    </ligand>
</feature>
<dbReference type="AlphaFoldDB" id="A0A2P2GMS0"/>
<dbReference type="SUPFAM" id="SSF50998">
    <property type="entry name" value="Quinoprotein alcohol dehydrogenase-like"/>
    <property type="match status" value="1"/>
</dbReference>
<dbReference type="GO" id="GO:0004674">
    <property type="term" value="F:protein serine/threonine kinase activity"/>
    <property type="evidence" value="ECO:0007669"/>
    <property type="project" value="UniProtKB-KW"/>
</dbReference>
<keyword evidence="7" id="KW-0723">Serine/threonine-protein kinase</keyword>
<evidence type="ECO:0000256" key="1">
    <source>
        <dbReference type="ARBA" id="ARBA00022679"/>
    </source>
</evidence>
<evidence type="ECO:0000256" key="4">
    <source>
        <dbReference type="ARBA" id="ARBA00022840"/>
    </source>
</evidence>
<dbReference type="InterPro" id="IPR017441">
    <property type="entry name" value="Protein_kinase_ATP_BS"/>
</dbReference>
<evidence type="ECO:0000256" key="3">
    <source>
        <dbReference type="ARBA" id="ARBA00022777"/>
    </source>
</evidence>
<evidence type="ECO:0000259" key="6">
    <source>
        <dbReference type="PROSITE" id="PS50011"/>
    </source>
</evidence>
<dbReference type="Proteomes" id="UP000265325">
    <property type="component" value="Unassembled WGS sequence"/>
</dbReference>
<dbReference type="InterPro" id="IPR011047">
    <property type="entry name" value="Quinoprotein_ADH-like_sf"/>
</dbReference>
<dbReference type="InterPro" id="IPR011009">
    <property type="entry name" value="Kinase-like_dom_sf"/>
</dbReference>
<evidence type="ECO:0000256" key="2">
    <source>
        <dbReference type="ARBA" id="ARBA00022741"/>
    </source>
</evidence>
<evidence type="ECO:0000313" key="8">
    <source>
        <dbReference type="Proteomes" id="UP000265325"/>
    </source>
</evidence>
<organism evidence="7 8">
    <name type="scientific">Streptomyces showdoensis</name>
    <dbReference type="NCBI Taxonomy" id="68268"/>
    <lineage>
        <taxon>Bacteria</taxon>
        <taxon>Bacillati</taxon>
        <taxon>Actinomycetota</taxon>
        <taxon>Actinomycetes</taxon>
        <taxon>Kitasatosporales</taxon>
        <taxon>Streptomycetaceae</taxon>
        <taxon>Streptomyces</taxon>
    </lineage>
</organism>
<protein>
    <submittedName>
        <fullName evidence="7">Serine/threonine protein kinase</fullName>
    </submittedName>
</protein>
<proteinExistence type="predicted"/>
<dbReference type="Gene3D" id="1.10.510.10">
    <property type="entry name" value="Transferase(Phosphotransferase) domain 1"/>
    <property type="match status" value="1"/>
</dbReference>
<dbReference type="PANTHER" id="PTHR43289">
    <property type="entry name" value="MITOGEN-ACTIVATED PROTEIN KINASE KINASE KINASE 20-RELATED"/>
    <property type="match status" value="1"/>
</dbReference>
<dbReference type="RefSeq" id="WP_046908427.1">
    <property type="nucleotide sequence ID" value="NZ_BAAAXG010000026.1"/>
</dbReference>
<accession>A0A2P2GMS0</accession>
<keyword evidence="4 5" id="KW-0067">ATP-binding</keyword>
<sequence>MLGALRDGAPRRIGPYEVLARLGAGGMGEVYLARLDTSGEFFAVKTVRRDFAGDPAFRDRFRREIRVAGLVRSAHAAAPVGGDADAEVPWLATAYIAGPSLAQAVRRSGPLPVPAVRALGARIARALADLHAGGVLHRDLKPGNVMLAVDGPRLIDFGIARAHGATTMTATGLMVGTPAFMSPEHVAGARKVTAASDVFCLGSLLCYAATGEDPFGDGPLAAVLYRVSQADADLERVPEELREVIGACLSADPADRPAPEALVELLGGERQAPPWPVPVREHIGEYGTELAQLVAAGGPLLEVPATAPVVTSGPPGLHFAPTLAPTGPTVPPTPPKRRRRALLAGVLALAVLGGGLGAYLLWPEPETPRKPVAAGPKAPAGPHVTGVDDQGLADASGVVPQNAAQRPAGWKPWRAKLSEPAFGCSGNERVLVCRTTGGRYEALDPADGKRLWGARPSVQPDSEESFVGPTGGIFLAQEAARPIVHDGLVVLAFGDVVQVRDARTGAVKWEKPAWAQQGEGSRPVVADGMVFVAAPTAQDQTNDIENVSVFAYTLADGRKLWTKTLTNGDLARSEYRDFEPVAYAKGIVYALSDGGIIAYDAKTGAVRGQVEQDARSCEEIKVFGAYAYCVDVSHSAGTAERAHLLDSTTLAPRKSLPMPPTGVDPAFVTERVAAGVVRESGALKVFDPRDGKELGSYAAKAAPAGLSQAMSAPLLAGDQVVYADYASLYTVRIGKDGKPTGLRVTPVPGAPGARVDQDPANPSSGVTYREMLRTPDLIPVGGLAYLVYDQGVVASVELPR</sequence>
<dbReference type="InterPro" id="IPR002372">
    <property type="entry name" value="PQQ_rpt_dom"/>
</dbReference>